<evidence type="ECO:0000313" key="1">
    <source>
        <dbReference type="EMBL" id="SGZ13698.1"/>
    </source>
</evidence>
<gene>
    <name evidence="1" type="ORF">NVI5450_3961</name>
</gene>
<accession>A0A1L0ACW3</accession>
<name>A0A1L0ACW3_9GAMM</name>
<proteinExistence type="predicted"/>
<reference evidence="1 2" key="1">
    <citation type="submission" date="2016-11" db="EMBL/GenBank/DDBJ databases">
        <authorList>
            <person name="Jaros S."/>
            <person name="Januszkiewicz K."/>
            <person name="Wedrychowicz H."/>
        </authorList>
    </citation>
    <scope>NUCLEOTIDE SEQUENCE [LARGE SCALE GENOMIC DNA]</scope>
    <source>
        <strain evidence="1">NVI 5450</strain>
    </source>
</reference>
<evidence type="ECO:0000313" key="2">
    <source>
        <dbReference type="Proteomes" id="UP000183794"/>
    </source>
</evidence>
<dbReference type="EMBL" id="FPLD01000110">
    <property type="protein sequence ID" value="SGZ13698.1"/>
    <property type="molecule type" value="Genomic_DNA"/>
</dbReference>
<protein>
    <submittedName>
        <fullName evidence="1">Uncharacterized protein</fullName>
    </submittedName>
</protein>
<dbReference type="Proteomes" id="UP000183794">
    <property type="component" value="Unassembled WGS sequence"/>
</dbReference>
<dbReference type="AlphaFoldDB" id="A0A1L0ACW3"/>
<organism evidence="1 2">
    <name type="scientific">Moritella viscosa</name>
    <dbReference type="NCBI Taxonomy" id="80854"/>
    <lineage>
        <taxon>Bacteria</taxon>
        <taxon>Pseudomonadati</taxon>
        <taxon>Pseudomonadota</taxon>
        <taxon>Gammaproteobacteria</taxon>
        <taxon>Alteromonadales</taxon>
        <taxon>Moritellaceae</taxon>
        <taxon>Moritella</taxon>
    </lineage>
</organism>
<sequence length="150" mass="16814">MIFDFNDHSRIAMNYKREVNVIVAGNKYRIRRPYTWAEFKELNLDKDPGFLSAEPSIIREGGNIVKGLKMTPKQANDFCLRTYGAPGVISSAINFSDGVIPSGKHQWPIYLSTQAYVTKEPNGMFVINSNKYIPADMNGKYAFACLAVAP</sequence>
<dbReference type="OrthoDB" id="5912766at2"/>
<dbReference type="RefSeq" id="WP_075518403.1">
    <property type="nucleotide sequence ID" value="NZ_FPLD01000110.1"/>
</dbReference>